<sequence>MQHRLTVYLETYEIMRKKMKWVSDPKFVMTAASFYAMNEKPFDISRYWNLAESIKKQAGLFSLIRSESRYITAAMLDVSFDQPETMIPVFFSAYDDLIDAKFQRSIFTYIAAAVLMKQTGSEPDTYRPAIQKAKQIYDGMKKEHRIITSAEDYPLAVLLASKGPGNVIERNERFYEHLNRFGFQKGNHLQMLSHILTLDEENHPDVLINRTIQVFDSFKEAGIKQKTLFYPIMGMLAMIPPSELDMKHVAWIYEQLNQTKPFKWQKDLNTTLAASFFVKDRLENSSLIETSLNTTIETILQAQQAAVTAAITASASTSGSGD</sequence>
<name>A0ABW4KJU8_9BACI</name>
<protein>
    <submittedName>
        <fullName evidence="1">DUF4003 family protein</fullName>
    </submittedName>
</protein>
<gene>
    <name evidence="1" type="ORF">ACFSCZ_12995</name>
</gene>
<comment type="caution">
    <text evidence="1">The sequence shown here is derived from an EMBL/GenBank/DDBJ whole genome shotgun (WGS) entry which is preliminary data.</text>
</comment>
<dbReference type="Proteomes" id="UP001597301">
    <property type="component" value="Unassembled WGS sequence"/>
</dbReference>
<accession>A0ABW4KJU8</accession>
<evidence type="ECO:0000313" key="1">
    <source>
        <dbReference type="EMBL" id="MFD1707641.1"/>
    </source>
</evidence>
<dbReference type="EMBL" id="JBHUEO010000037">
    <property type="protein sequence ID" value="MFD1707641.1"/>
    <property type="molecule type" value="Genomic_DNA"/>
</dbReference>
<proteinExistence type="predicted"/>
<organism evidence="1 2">
    <name type="scientific">Siminovitchia sediminis</name>
    <dbReference type="NCBI Taxonomy" id="1274353"/>
    <lineage>
        <taxon>Bacteria</taxon>
        <taxon>Bacillati</taxon>
        <taxon>Bacillota</taxon>
        <taxon>Bacilli</taxon>
        <taxon>Bacillales</taxon>
        <taxon>Bacillaceae</taxon>
        <taxon>Siminovitchia</taxon>
    </lineage>
</organism>
<keyword evidence="2" id="KW-1185">Reference proteome</keyword>
<dbReference type="Pfam" id="PF13170">
    <property type="entry name" value="DUF4003"/>
    <property type="match status" value="1"/>
</dbReference>
<dbReference type="InterPro" id="IPR025062">
    <property type="entry name" value="DUF4003"/>
</dbReference>
<evidence type="ECO:0000313" key="2">
    <source>
        <dbReference type="Proteomes" id="UP001597301"/>
    </source>
</evidence>
<dbReference type="RefSeq" id="WP_380774392.1">
    <property type="nucleotide sequence ID" value="NZ_JBHUEO010000037.1"/>
</dbReference>
<reference evidence="2" key="1">
    <citation type="journal article" date="2019" name="Int. J. Syst. Evol. Microbiol.">
        <title>The Global Catalogue of Microorganisms (GCM) 10K type strain sequencing project: providing services to taxonomists for standard genome sequencing and annotation.</title>
        <authorList>
            <consortium name="The Broad Institute Genomics Platform"/>
            <consortium name="The Broad Institute Genome Sequencing Center for Infectious Disease"/>
            <person name="Wu L."/>
            <person name="Ma J."/>
        </authorList>
    </citation>
    <scope>NUCLEOTIDE SEQUENCE [LARGE SCALE GENOMIC DNA]</scope>
    <source>
        <strain evidence="2">CGMCC 1.12295</strain>
    </source>
</reference>